<keyword evidence="1" id="KW-0319">Glycerol metabolism</keyword>
<evidence type="ECO:0000259" key="7">
    <source>
        <dbReference type="PROSITE" id="PS51077"/>
    </source>
</evidence>
<evidence type="ECO:0000256" key="2">
    <source>
        <dbReference type="ARBA" id="ARBA00023015"/>
    </source>
</evidence>
<dbReference type="AlphaFoldDB" id="A0A561E6Y3"/>
<dbReference type="InterPro" id="IPR012794">
    <property type="entry name" value="PcaR_PcaU"/>
</dbReference>
<dbReference type="InterPro" id="IPR050707">
    <property type="entry name" value="HTH_MetabolicPath_Reg"/>
</dbReference>
<sequence>MTGEDERAAPYVQSLERGLAVIAAFDADHPELTLAEVSHRTGINRAAVRRFLHTLIALGYVRTDGRLFALTPRVLNLGFAYLSGLRLPDIAEPHLKALSTEVGESTSASVLDGPDVVYVARAATRRIMHVRITVGTRFPAYATSMGRVLLAHLDGPGLESYWQHVDLVPMTARTLTSRAELMPVLQQVRNDGYAVVDQELELGLRSVAAPIRDRVGRVCAAVNVSTSIGLAGDDDPIPGILPHLLATAAAITADLAVAGD</sequence>
<dbReference type="InterPro" id="IPR029016">
    <property type="entry name" value="GAF-like_dom_sf"/>
</dbReference>
<dbReference type="PROSITE" id="PS51078">
    <property type="entry name" value="ICLR_ED"/>
    <property type="match status" value="1"/>
</dbReference>
<keyword evidence="10" id="KW-1185">Reference proteome</keyword>
<gene>
    <name evidence="9" type="ORF">BKA23_0131</name>
</gene>
<dbReference type="Gene3D" id="1.10.10.10">
    <property type="entry name" value="Winged helix-like DNA-binding domain superfamily/Winged helix DNA-binding domain"/>
    <property type="match status" value="1"/>
</dbReference>
<dbReference type="PANTHER" id="PTHR30136">
    <property type="entry name" value="HELIX-TURN-HELIX TRANSCRIPTIONAL REGULATOR, ICLR FAMILY"/>
    <property type="match status" value="1"/>
</dbReference>
<evidence type="ECO:0000256" key="3">
    <source>
        <dbReference type="ARBA" id="ARBA00023125"/>
    </source>
</evidence>
<keyword evidence="3" id="KW-0238">DNA-binding</keyword>
<dbReference type="Proteomes" id="UP000318297">
    <property type="component" value="Unassembled WGS sequence"/>
</dbReference>
<dbReference type="PANTHER" id="PTHR30136:SF34">
    <property type="entry name" value="TRANSCRIPTIONAL REGULATOR"/>
    <property type="match status" value="1"/>
</dbReference>
<dbReference type="Pfam" id="PF01614">
    <property type="entry name" value="IclR_C"/>
    <property type="match status" value="1"/>
</dbReference>
<accession>A0A561E6Y3</accession>
<organism evidence="9 10">
    <name type="scientific">Rudaeicoccus suwonensis</name>
    <dbReference type="NCBI Taxonomy" id="657409"/>
    <lineage>
        <taxon>Bacteria</taxon>
        <taxon>Bacillati</taxon>
        <taxon>Actinomycetota</taxon>
        <taxon>Actinomycetes</taxon>
        <taxon>Micrococcales</taxon>
        <taxon>Dermacoccaceae</taxon>
        <taxon>Rudaeicoccus</taxon>
    </lineage>
</organism>
<dbReference type="Gene3D" id="3.30.450.40">
    <property type="match status" value="1"/>
</dbReference>
<dbReference type="InterPro" id="IPR036388">
    <property type="entry name" value="WH-like_DNA-bd_sf"/>
</dbReference>
<evidence type="ECO:0000313" key="10">
    <source>
        <dbReference type="Proteomes" id="UP000318297"/>
    </source>
</evidence>
<dbReference type="GO" id="GO:0006071">
    <property type="term" value="P:glycerol metabolic process"/>
    <property type="evidence" value="ECO:0007669"/>
    <property type="project" value="UniProtKB-KW"/>
</dbReference>
<proteinExistence type="predicted"/>
<dbReference type="NCBIfam" id="TIGR02431">
    <property type="entry name" value="pcaR_pcaU"/>
    <property type="match status" value="1"/>
</dbReference>
<evidence type="ECO:0000259" key="8">
    <source>
        <dbReference type="PROSITE" id="PS51078"/>
    </source>
</evidence>
<evidence type="ECO:0000256" key="6">
    <source>
        <dbReference type="ARBA" id="ARBA00070406"/>
    </source>
</evidence>
<dbReference type="GO" id="GO:0045893">
    <property type="term" value="P:positive regulation of DNA-templated transcription"/>
    <property type="evidence" value="ECO:0007669"/>
    <property type="project" value="InterPro"/>
</dbReference>
<dbReference type="SUPFAM" id="SSF55781">
    <property type="entry name" value="GAF domain-like"/>
    <property type="match status" value="1"/>
</dbReference>
<dbReference type="InterPro" id="IPR014757">
    <property type="entry name" value="Tscrpt_reg_IclR_C"/>
</dbReference>
<evidence type="ECO:0000313" key="9">
    <source>
        <dbReference type="EMBL" id="TWE11369.1"/>
    </source>
</evidence>
<evidence type="ECO:0000256" key="4">
    <source>
        <dbReference type="ARBA" id="ARBA00023163"/>
    </source>
</evidence>
<keyword evidence="4" id="KW-0804">Transcription</keyword>
<feature type="domain" description="HTH iclR-type" evidence="7">
    <location>
        <begin position="12"/>
        <end position="72"/>
    </location>
</feature>
<dbReference type="SMART" id="SM00346">
    <property type="entry name" value="HTH_ICLR"/>
    <property type="match status" value="1"/>
</dbReference>
<keyword evidence="2" id="KW-0805">Transcription regulation</keyword>
<dbReference type="InterPro" id="IPR005471">
    <property type="entry name" value="Tscrpt_reg_IclR_N"/>
</dbReference>
<dbReference type="FunFam" id="1.10.10.10:FF:000056">
    <property type="entry name" value="IclR family transcriptional regulator"/>
    <property type="match status" value="1"/>
</dbReference>
<dbReference type="GO" id="GO:0045892">
    <property type="term" value="P:negative regulation of DNA-templated transcription"/>
    <property type="evidence" value="ECO:0007669"/>
    <property type="project" value="TreeGrafter"/>
</dbReference>
<dbReference type="PROSITE" id="PS51077">
    <property type="entry name" value="HTH_ICLR"/>
    <property type="match status" value="1"/>
</dbReference>
<name>A0A561E6Y3_9MICO</name>
<dbReference type="InterPro" id="IPR036390">
    <property type="entry name" value="WH_DNA-bd_sf"/>
</dbReference>
<feature type="domain" description="IclR-ED" evidence="8">
    <location>
        <begin position="73"/>
        <end position="257"/>
    </location>
</feature>
<dbReference type="GO" id="GO:0046278">
    <property type="term" value="P:3,4-dihydroxybenzoate metabolic process"/>
    <property type="evidence" value="ECO:0007669"/>
    <property type="project" value="InterPro"/>
</dbReference>
<comment type="caution">
    <text evidence="9">The sequence shown here is derived from an EMBL/GenBank/DDBJ whole genome shotgun (WGS) entry which is preliminary data.</text>
</comment>
<dbReference type="GO" id="GO:0003677">
    <property type="term" value="F:DNA binding"/>
    <property type="evidence" value="ECO:0007669"/>
    <property type="project" value="UniProtKB-KW"/>
</dbReference>
<dbReference type="RefSeq" id="WP_246104386.1">
    <property type="nucleotide sequence ID" value="NZ_VIVQ01000001.1"/>
</dbReference>
<protein>
    <recommendedName>
        <fullName evidence="6">Glycerol operon regulatory protein</fullName>
    </recommendedName>
</protein>
<evidence type="ECO:0000256" key="1">
    <source>
        <dbReference type="ARBA" id="ARBA00022798"/>
    </source>
</evidence>
<evidence type="ECO:0000256" key="5">
    <source>
        <dbReference type="ARBA" id="ARBA00058938"/>
    </source>
</evidence>
<comment type="function">
    <text evidence="5">May be an activator protein for the gylABX operon.</text>
</comment>
<dbReference type="GO" id="GO:0003700">
    <property type="term" value="F:DNA-binding transcription factor activity"/>
    <property type="evidence" value="ECO:0007669"/>
    <property type="project" value="TreeGrafter"/>
</dbReference>
<reference evidence="9 10" key="1">
    <citation type="submission" date="2019-06" db="EMBL/GenBank/DDBJ databases">
        <title>Sequencing the genomes of 1000 actinobacteria strains.</title>
        <authorList>
            <person name="Klenk H.-P."/>
        </authorList>
    </citation>
    <scope>NUCLEOTIDE SEQUENCE [LARGE SCALE GENOMIC DNA]</scope>
    <source>
        <strain evidence="9 10">DSM 19560</strain>
    </source>
</reference>
<dbReference type="EMBL" id="VIVQ01000001">
    <property type="protein sequence ID" value="TWE11369.1"/>
    <property type="molecule type" value="Genomic_DNA"/>
</dbReference>
<dbReference type="SUPFAM" id="SSF46785">
    <property type="entry name" value="Winged helix' DNA-binding domain"/>
    <property type="match status" value="1"/>
</dbReference>
<dbReference type="Pfam" id="PF09339">
    <property type="entry name" value="HTH_IclR"/>
    <property type="match status" value="1"/>
</dbReference>